<dbReference type="EMBL" id="KN847534">
    <property type="protein sequence ID" value="KIW06975.1"/>
    <property type="molecule type" value="Genomic_DNA"/>
</dbReference>
<dbReference type="VEuPathDB" id="FungiDB:PV09_02635"/>
<evidence type="ECO:0000259" key="2">
    <source>
        <dbReference type="Pfam" id="PF06985"/>
    </source>
</evidence>
<dbReference type="InterPro" id="IPR010730">
    <property type="entry name" value="HET"/>
</dbReference>
<dbReference type="PANTHER" id="PTHR24148">
    <property type="entry name" value="ANKYRIN REPEAT DOMAIN-CONTAINING PROTEIN 39 HOMOLOG-RELATED"/>
    <property type="match status" value="1"/>
</dbReference>
<keyword evidence="4" id="KW-1185">Reference proteome</keyword>
<dbReference type="HOGENOM" id="CLU_004184_7_2_1"/>
<feature type="domain" description="Heterokaryon incompatibility" evidence="2">
    <location>
        <begin position="73"/>
        <end position="238"/>
    </location>
</feature>
<dbReference type="InterPro" id="IPR052895">
    <property type="entry name" value="HetReg/Transcr_Mod"/>
</dbReference>
<dbReference type="RefSeq" id="XP_016216844.1">
    <property type="nucleotide sequence ID" value="XM_016355708.1"/>
</dbReference>
<gene>
    <name evidence="3" type="ORF">PV09_02635</name>
</gene>
<dbReference type="Pfam" id="PF26639">
    <property type="entry name" value="Het-6_barrel"/>
    <property type="match status" value="1"/>
</dbReference>
<evidence type="ECO:0000256" key="1">
    <source>
        <dbReference type="SAM" id="MobiDB-lite"/>
    </source>
</evidence>
<reference evidence="3 4" key="1">
    <citation type="submission" date="2015-01" db="EMBL/GenBank/DDBJ databases">
        <title>The Genome Sequence of Ochroconis gallopava CBS43764.</title>
        <authorList>
            <consortium name="The Broad Institute Genomics Platform"/>
            <person name="Cuomo C."/>
            <person name="de Hoog S."/>
            <person name="Gorbushina A."/>
            <person name="Stielow B."/>
            <person name="Teixiera M."/>
            <person name="Abouelleil A."/>
            <person name="Chapman S.B."/>
            <person name="Priest M."/>
            <person name="Young S.K."/>
            <person name="Wortman J."/>
            <person name="Nusbaum C."/>
            <person name="Birren B."/>
        </authorList>
    </citation>
    <scope>NUCLEOTIDE SEQUENCE [LARGE SCALE GENOMIC DNA]</scope>
    <source>
        <strain evidence="3 4">CBS 43764</strain>
    </source>
</reference>
<dbReference type="OrthoDB" id="2157530at2759"/>
<name>A0A0D2AK92_9PEZI</name>
<dbReference type="Proteomes" id="UP000053259">
    <property type="component" value="Unassembled WGS sequence"/>
</dbReference>
<dbReference type="AlphaFoldDB" id="A0A0D2AK92"/>
<evidence type="ECO:0000313" key="4">
    <source>
        <dbReference type="Proteomes" id="UP000053259"/>
    </source>
</evidence>
<evidence type="ECO:0000313" key="3">
    <source>
        <dbReference type="EMBL" id="KIW06975.1"/>
    </source>
</evidence>
<sequence length="642" mass="73535">MATLESPDHSGPHVGSHQRTSQEMTDAYKHGIILESEFRVLELLPGEEEDEIICELRTEPLRIQDRKEANVHYEALSYTWGFPAPTRQIVCSGKTFNVRLNLYQALKRIRRKDKRRRLWVDAICINQFDIVERNQHVQRMDVVFASAERVLVWLGEENREEGEGVLDVLPTWLAKYPPHIDWHAANIMWDDSSFSFSFSSHGLSGEAFEWLSYQQTNLMHLLHFFARRWWTRKWVIQEIVQAKEALLICGKEQKSWASISNYLNADQDKFSLWHDSLARVYNNHPDKAFVNCANDGIFHSRQLARMAANFDGPEALNLWDVVYETNDFKCTEQRDNLYSLFAIAADVRNSTETDLLQVDYSDSISTVSVNYCCWLIENDPYSLICLRTVPGSRGCSEAVPSWTPNIVPVGWMQRPDLRRPLSTLCYNAGCLEKNSKPSWTLRRDNYHLLIKGIITETITNVLPPPYIDITSFGWLHFGKGHAVWLRKCHDTIKSIITTPEQVDYLMYQLLTCGGERAHSLYTRDWHSPTVETCRRWLDVVFDESSTNDPNVYADSDLSAMTASIVYAKWRQFCVTSEGRFGWVPAATQIGDKICVLLGGKVPLAISDCGHGHHNLMGEAYVHGIMDGETIGSGLPVEMIELC</sequence>
<accession>A0A0D2AK92</accession>
<protein>
    <recommendedName>
        <fullName evidence="2">Heterokaryon incompatibility domain-containing protein</fullName>
    </recommendedName>
</protein>
<feature type="region of interest" description="Disordered" evidence="1">
    <location>
        <begin position="1"/>
        <end position="22"/>
    </location>
</feature>
<feature type="compositionally biased region" description="Basic and acidic residues" evidence="1">
    <location>
        <begin position="1"/>
        <end position="11"/>
    </location>
</feature>
<organism evidence="3 4">
    <name type="scientific">Verruconis gallopava</name>
    <dbReference type="NCBI Taxonomy" id="253628"/>
    <lineage>
        <taxon>Eukaryota</taxon>
        <taxon>Fungi</taxon>
        <taxon>Dikarya</taxon>
        <taxon>Ascomycota</taxon>
        <taxon>Pezizomycotina</taxon>
        <taxon>Dothideomycetes</taxon>
        <taxon>Pleosporomycetidae</taxon>
        <taxon>Venturiales</taxon>
        <taxon>Sympoventuriaceae</taxon>
        <taxon>Verruconis</taxon>
    </lineage>
</organism>
<dbReference type="Pfam" id="PF06985">
    <property type="entry name" value="HET"/>
    <property type="match status" value="1"/>
</dbReference>
<dbReference type="InParanoid" id="A0A0D2AK92"/>
<dbReference type="GeneID" id="27310608"/>
<dbReference type="PANTHER" id="PTHR24148:SF64">
    <property type="entry name" value="HETEROKARYON INCOMPATIBILITY DOMAIN-CONTAINING PROTEIN"/>
    <property type="match status" value="1"/>
</dbReference>
<proteinExistence type="predicted"/>